<dbReference type="Proteomes" id="UP001055156">
    <property type="component" value="Unassembled WGS sequence"/>
</dbReference>
<protein>
    <recommendedName>
        <fullName evidence="4">Polyketide cyclase</fullName>
    </recommendedName>
</protein>
<name>A0ABQ4T433_METOR</name>
<sequence length="153" mass="16744">MRLAKCGMRSNNGAPGGTMLEAKVITCSVRREARDLYERLWRPESFPQWASGLSNGPLERDGEGWTAQGPEGPVRITFTPHNLFGVMDHRVDLGDGRSVFVPLRIVPNGEGSEVMLTLFRQPGTSDAQFAEDEAWIRRDLAALVALAEGPPGP</sequence>
<gene>
    <name evidence="2" type="ORF">LKMONMHP_1267</name>
</gene>
<reference evidence="2" key="1">
    <citation type="journal article" date="2021" name="Front. Microbiol.">
        <title>Comprehensive Comparative Genomics and Phenotyping of Methylobacterium Species.</title>
        <authorList>
            <person name="Alessa O."/>
            <person name="Ogura Y."/>
            <person name="Fujitani Y."/>
            <person name="Takami H."/>
            <person name="Hayashi T."/>
            <person name="Sahin N."/>
            <person name="Tani A."/>
        </authorList>
    </citation>
    <scope>NUCLEOTIDE SEQUENCE</scope>
    <source>
        <strain evidence="2">NBRC 15689</strain>
    </source>
</reference>
<proteinExistence type="predicted"/>
<comment type="caution">
    <text evidence="2">The sequence shown here is derived from an EMBL/GenBank/DDBJ whole genome shotgun (WGS) entry which is preliminary data.</text>
</comment>
<evidence type="ECO:0000313" key="2">
    <source>
        <dbReference type="EMBL" id="GJE26416.1"/>
    </source>
</evidence>
<dbReference type="Gene3D" id="3.30.530.20">
    <property type="match status" value="1"/>
</dbReference>
<dbReference type="SUPFAM" id="SSF55961">
    <property type="entry name" value="Bet v1-like"/>
    <property type="match status" value="1"/>
</dbReference>
<evidence type="ECO:0008006" key="4">
    <source>
        <dbReference type="Google" id="ProtNLM"/>
    </source>
</evidence>
<evidence type="ECO:0000256" key="1">
    <source>
        <dbReference type="SAM" id="MobiDB-lite"/>
    </source>
</evidence>
<dbReference type="EMBL" id="BPQV01000003">
    <property type="protein sequence ID" value="GJE26416.1"/>
    <property type="molecule type" value="Genomic_DNA"/>
</dbReference>
<keyword evidence="3" id="KW-1185">Reference proteome</keyword>
<reference evidence="2" key="2">
    <citation type="submission" date="2021-08" db="EMBL/GenBank/DDBJ databases">
        <authorList>
            <person name="Tani A."/>
            <person name="Ola A."/>
            <person name="Ogura Y."/>
            <person name="Katsura K."/>
            <person name="Hayashi T."/>
        </authorList>
    </citation>
    <scope>NUCLEOTIDE SEQUENCE</scope>
    <source>
        <strain evidence="2">NBRC 15689</strain>
    </source>
</reference>
<feature type="region of interest" description="Disordered" evidence="1">
    <location>
        <begin position="51"/>
        <end position="72"/>
    </location>
</feature>
<evidence type="ECO:0000313" key="3">
    <source>
        <dbReference type="Proteomes" id="UP001055156"/>
    </source>
</evidence>
<organism evidence="2 3">
    <name type="scientific">Methylobacterium organophilum</name>
    <dbReference type="NCBI Taxonomy" id="410"/>
    <lineage>
        <taxon>Bacteria</taxon>
        <taxon>Pseudomonadati</taxon>
        <taxon>Pseudomonadota</taxon>
        <taxon>Alphaproteobacteria</taxon>
        <taxon>Hyphomicrobiales</taxon>
        <taxon>Methylobacteriaceae</taxon>
        <taxon>Methylobacterium</taxon>
    </lineage>
</organism>
<dbReference type="InterPro" id="IPR023393">
    <property type="entry name" value="START-like_dom_sf"/>
</dbReference>
<accession>A0ABQ4T433</accession>